<evidence type="ECO:0000256" key="1">
    <source>
        <dbReference type="SAM" id="MobiDB-lite"/>
    </source>
</evidence>
<dbReference type="InterPro" id="IPR036930">
    <property type="entry name" value="WGR_dom_sf"/>
</dbReference>
<evidence type="ECO:0000313" key="4">
    <source>
        <dbReference type="Proteomes" id="UP000766595"/>
    </source>
</evidence>
<dbReference type="EMBL" id="JAHHZF010000020">
    <property type="protein sequence ID" value="MBT9293120.1"/>
    <property type="molecule type" value="Genomic_DNA"/>
</dbReference>
<dbReference type="CDD" id="cd07996">
    <property type="entry name" value="WGR_MMR_like"/>
    <property type="match status" value="1"/>
</dbReference>
<dbReference type="Gene3D" id="2.20.140.10">
    <property type="entry name" value="WGR domain"/>
    <property type="match status" value="1"/>
</dbReference>
<dbReference type="AlphaFoldDB" id="A0A947GH02"/>
<evidence type="ECO:0000259" key="2">
    <source>
        <dbReference type="PROSITE" id="PS51977"/>
    </source>
</evidence>
<dbReference type="InterPro" id="IPR008893">
    <property type="entry name" value="WGR_domain"/>
</dbReference>
<gene>
    <name evidence="3" type="ORF">KL771_26910</name>
</gene>
<feature type="compositionally biased region" description="Basic and acidic residues" evidence="1">
    <location>
        <begin position="123"/>
        <end position="135"/>
    </location>
</feature>
<feature type="region of interest" description="Disordered" evidence="1">
    <location>
        <begin position="111"/>
        <end position="135"/>
    </location>
</feature>
<reference evidence="3 4" key="1">
    <citation type="submission" date="2021-06" db="EMBL/GenBank/DDBJ databases">
        <authorList>
            <person name="Grouzdev D.S."/>
            <person name="Koziaeva V."/>
        </authorList>
    </citation>
    <scope>NUCLEOTIDE SEQUENCE [LARGE SCALE GENOMIC DNA]</scope>
    <source>
        <strain evidence="3 4">22</strain>
    </source>
</reference>
<dbReference type="Proteomes" id="UP000766595">
    <property type="component" value="Unassembled WGS sequence"/>
</dbReference>
<name>A0A947GH02_9HYPH</name>
<evidence type="ECO:0000313" key="3">
    <source>
        <dbReference type="EMBL" id="MBT9293120.1"/>
    </source>
</evidence>
<organism evidence="3 4">
    <name type="scientific">Prosthecodimorpha staleyi</name>
    <dbReference type="NCBI Taxonomy" id="2840188"/>
    <lineage>
        <taxon>Bacteria</taxon>
        <taxon>Pseudomonadati</taxon>
        <taxon>Pseudomonadota</taxon>
        <taxon>Alphaproteobacteria</taxon>
        <taxon>Hyphomicrobiales</taxon>
        <taxon>Ancalomicrobiaceae</taxon>
        <taxon>Prosthecodimorpha</taxon>
    </lineage>
</organism>
<comment type="caution">
    <text evidence="3">The sequence shown here is derived from an EMBL/GenBank/DDBJ whole genome shotgun (WGS) entry which is preliminary data.</text>
</comment>
<protein>
    <submittedName>
        <fullName evidence="3">WGR domain-containing protein</fullName>
    </submittedName>
</protein>
<dbReference type="SMART" id="SM00773">
    <property type="entry name" value="WGR"/>
    <property type="match status" value="1"/>
</dbReference>
<accession>A0A947GH02</accession>
<dbReference type="Pfam" id="PF05406">
    <property type="entry name" value="WGR"/>
    <property type="match status" value="1"/>
</dbReference>
<sequence>MPAVQLDLLEWLDGVTSPSAKRLCLRRVEPERNMHRFYVLGVERDLFGQWVLVREWGRIGRQGRVRADAYPSAAAARAALGQLANLKRQRGYSDGSVIIAADDRRAGECVYQSSNPAKHRPHLARDRREWGHQKK</sequence>
<keyword evidence="4" id="KW-1185">Reference proteome</keyword>
<proteinExistence type="predicted"/>
<dbReference type="InterPro" id="IPR049809">
    <property type="entry name" value="YehF/YfeS-like_WGR"/>
</dbReference>
<feature type="domain" description="WGR" evidence="2">
    <location>
        <begin position="16"/>
        <end position="109"/>
    </location>
</feature>
<dbReference type="PROSITE" id="PS51977">
    <property type="entry name" value="WGR"/>
    <property type="match status" value="1"/>
</dbReference>
<dbReference type="SUPFAM" id="SSF142921">
    <property type="entry name" value="WGR domain-like"/>
    <property type="match status" value="1"/>
</dbReference>